<evidence type="ECO:0000256" key="1">
    <source>
        <dbReference type="ARBA" id="ARBA00022603"/>
    </source>
</evidence>
<organism evidence="5 6">
    <name type="scientific">Nocardiopsis sinuspersici</name>
    <dbReference type="NCBI Taxonomy" id="501010"/>
    <lineage>
        <taxon>Bacteria</taxon>
        <taxon>Bacillati</taxon>
        <taxon>Actinomycetota</taxon>
        <taxon>Actinomycetes</taxon>
        <taxon>Streptosporangiales</taxon>
        <taxon>Nocardiopsidaceae</taxon>
        <taxon>Nocardiopsis</taxon>
    </lineage>
</organism>
<comment type="caution">
    <text evidence="5">The sequence shown here is derived from an EMBL/GenBank/DDBJ whole genome shotgun (WGS) entry which is preliminary data.</text>
</comment>
<dbReference type="RefSeq" id="WP_237683436.1">
    <property type="nucleotide sequence ID" value="NZ_JACCHL010000001.1"/>
</dbReference>
<dbReference type="CDD" id="cd02440">
    <property type="entry name" value="AdoMet_MTases"/>
    <property type="match status" value="1"/>
</dbReference>
<evidence type="ECO:0000259" key="4">
    <source>
        <dbReference type="Pfam" id="PF13649"/>
    </source>
</evidence>
<feature type="domain" description="Methyltransferase" evidence="4">
    <location>
        <begin position="45"/>
        <end position="122"/>
    </location>
</feature>
<dbReference type="Gene3D" id="3.40.50.150">
    <property type="entry name" value="Vaccinia Virus protein VP39"/>
    <property type="match status" value="1"/>
</dbReference>
<dbReference type="GO" id="GO:0008168">
    <property type="term" value="F:methyltransferase activity"/>
    <property type="evidence" value="ECO:0007669"/>
    <property type="project" value="UniProtKB-KW"/>
</dbReference>
<evidence type="ECO:0000313" key="6">
    <source>
        <dbReference type="Proteomes" id="UP000584931"/>
    </source>
</evidence>
<accession>A0A7Y9XIL3</accession>
<keyword evidence="2 5" id="KW-0808">Transferase</keyword>
<dbReference type="SUPFAM" id="SSF53335">
    <property type="entry name" value="S-adenosyl-L-methionine-dependent methyltransferases"/>
    <property type="match status" value="1"/>
</dbReference>
<protein>
    <submittedName>
        <fullName evidence="5">SAM-dependent methyltransferase</fullName>
    </submittedName>
</protein>
<dbReference type="InterPro" id="IPR029063">
    <property type="entry name" value="SAM-dependent_MTases_sf"/>
</dbReference>
<keyword evidence="3" id="KW-0949">S-adenosyl-L-methionine</keyword>
<dbReference type="PANTHER" id="PTHR43464:SF19">
    <property type="entry name" value="UBIQUINONE BIOSYNTHESIS O-METHYLTRANSFERASE, MITOCHONDRIAL"/>
    <property type="match status" value="1"/>
</dbReference>
<dbReference type="AlphaFoldDB" id="A0A7Y9XIL3"/>
<evidence type="ECO:0000256" key="2">
    <source>
        <dbReference type="ARBA" id="ARBA00022679"/>
    </source>
</evidence>
<evidence type="ECO:0000256" key="3">
    <source>
        <dbReference type="ARBA" id="ARBA00022691"/>
    </source>
</evidence>
<dbReference type="PANTHER" id="PTHR43464">
    <property type="entry name" value="METHYLTRANSFERASE"/>
    <property type="match status" value="1"/>
</dbReference>
<dbReference type="EMBL" id="JACCHL010000001">
    <property type="protein sequence ID" value="NYH55270.1"/>
    <property type="molecule type" value="Genomic_DNA"/>
</dbReference>
<name>A0A7Y9XIL3_9ACTN</name>
<dbReference type="Proteomes" id="UP000584931">
    <property type="component" value="Unassembled WGS sequence"/>
</dbReference>
<reference evidence="5 6" key="1">
    <citation type="submission" date="2020-07" db="EMBL/GenBank/DDBJ databases">
        <title>Sequencing the genomes of 1000 actinobacteria strains.</title>
        <authorList>
            <person name="Klenk H.-P."/>
        </authorList>
    </citation>
    <scope>NUCLEOTIDE SEQUENCE [LARGE SCALE GENOMIC DNA]</scope>
    <source>
        <strain evidence="5 6">DSM 45278</strain>
    </source>
</reference>
<dbReference type="Pfam" id="PF13649">
    <property type="entry name" value="Methyltransf_25"/>
    <property type="match status" value="1"/>
</dbReference>
<dbReference type="InterPro" id="IPR041698">
    <property type="entry name" value="Methyltransf_25"/>
</dbReference>
<evidence type="ECO:0000313" key="5">
    <source>
        <dbReference type="EMBL" id="NYH55270.1"/>
    </source>
</evidence>
<sequence length="199" mass="21454">MTKYAWMYRLGLTPWERYGAAGGAQLGTLLDREAKERPTTPGRALDIGCGRGQFTPELARRGWEAVGVDIVPRAIEAARRQGPAEITYALGDATDLEPAGLGTFDLFLDIGCLQGLDTGQRAAEGRGVTALAAPGATLLVLAFGPSRYQRLVEGVSRAQIEAAFPGWEVLSVEDAVTDGLGWPMNQTSPQWYRFRRTAG</sequence>
<proteinExistence type="predicted"/>
<keyword evidence="1 5" id="KW-0489">Methyltransferase</keyword>
<dbReference type="GO" id="GO:0032259">
    <property type="term" value="P:methylation"/>
    <property type="evidence" value="ECO:0007669"/>
    <property type="project" value="UniProtKB-KW"/>
</dbReference>
<gene>
    <name evidence="5" type="ORF">HNR06_004859</name>
</gene>